<evidence type="ECO:0000256" key="2">
    <source>
        <dbReference type="PROSITE-ProRule" id="PRU01161"/>
    </source>
</evidence>
<organism evidence="6 7">
    <name type="scientific">Cupriavidus metallidurans</name>
    <dbReference type="NCBI Taxonomy" id="119219"/>
    <lineage>
        <taxon>Bacteria</taxon>
        <taxon>Pseudomonadati</taxon>
        <taxon>Pseudomonadota</taxon>
        <taxon>Betaproteobacteria</taxon>
        <taxon>Burkholderiales</taxon>
        <taxon>Burkholderiaceae</taxon>
        <taxon>Cupriavidus</taxon>
    </lineage>
</organism>
<dbReference type="AlphaFoldDB" id="A0A482ILF2"/>
<sequence>MSRRRPESKLMTPGDFRRPTAFWENRPPDDDESGLHDCENGSDIDVPEDDRTPAFLVFQGGGAKGIVHVGALSAVEDEKLSIQGVAGTSAGAMVAALAAAGYQGYELFHAESKTHILSALGPRLGFNKAVDFFGWGPWQVIRLCRLVAPHFLPITIWGLILAFAGLSWLDAYYPILAKTVGVLLCIGAVALVSRLLKGITTVKRVRDFIDHALEHKLGLKIRDSKGITFEQLAKAGGLPLSIVATNVSDKCGEVFSRERTPHVPVADAVAASICLPGIFQPWSFLCTRGSGFDKDARERRFLDGGFISNLPVWTLDSERELVEDAVTIAFGIVPAKPSAETPHEGHWLGAISSSVIAGTMELDMRGVEDAIHVPIACELDLLDFDAGVSRLGQAVTQSRAAVRERLKEDLTTYPEILDLACEHLRAELMDKINSASNVWVIPGPFQVKVALALRPRGYYGSLATAYGRGFRVPPDPDGDITDAWETGKYSYAQGTGGDDDEWAGQFWRLTIPCYDLDSSGALARIDNRPLRPLVIVVEFDLALHVPIAPDASDAFMRILHSTVLNYVQQSGLHKAVQRSTSLPWH</sequence>
<dbReference type="EMBL" id="CP037900">
    <property type="protein sequence ID" value="QBP09935.1"/>
    <property type="molecule type" value="Genomic_DNA"/>
</dbReference>
<dbReference type="GO" id="GO:0016042">
    <property type="term" value="P:lipid catabolic process"/>
    <property type="evidence" value="ECO:0007669"/>
    <property type="project" value="UniProtKB-UniRule"/>
</dbReference>
<keyword evidence="4" id="KW-0812">Transmembrane</keyword>
<evidence type="ECO:0000256" key="3">
    <source>
        <dbReference type="SAM" id="MobiDB-lite"/>
    </source>
</evidence>
<name>A0A482ILF2_9BURK</name>
<keyword evidence="4" id="KW-1133">Transmembrane helix</keyword>
<evidence type="ECO:0000256" key="1">
    <source>
        <dbReference type="ARBA" id="ARBA00023098"/>
    </source>
</evidence>
<dbReference type="PANTHER" id="PTHR46394:SF1">
    <property type="entry name" value="PNPLA DOMAIN-CONTAINING PROTEIN"/>
    <property type="match status" value="1"/>
</dbReference>
<feature type="domain" description="PNPLA" evidence="5">
    <location>
        <begin position="56"/>
        <end position="316"/>
    </location>
</feature>
<dbReference type="Gene3D" id="3.40.1090.10">
    <property type="entry name" value="Cytosolic phospholipase A2 catalytic domain"/>
    <property type="match status" value="2"/>
</dbReference>
<accession>A0A482ILF2</accession>
<feature type="transmembrane region" description="Helical" evidence="4">
    <location>
        <begin position="151"/>
        <end position="169"/>
    </location>
</feature>
<feature type="short sequence motif" description="GXSXG" evidence="2">
    <location>
        <begin position="87"/>
        <end position="91"/>
    </location>
</feature>
<keyword evidence="2" id="KW-0442">Lipid degradation</keyword>
<dbReference type="InterPro" id="IPR052580">
    <property type="entry name" value="Lipid_Hydrolase"/>
</dbReference>
<dbReference type="PANTHER" id="PTHR46394">
    <property type="entry name" value="ANNEXIN"/>
    <property type="match status" value="1"/>
</dbReference>
<dbReference type="InterPro" id="IPR002641">
    <property type="entry name" value="PNPLA_dom"/>
</dbReference>
<dbReference type="Pfam" id="PF01734">
    <property type="entry name" value="Patatin"/>
    <property type="match status" value="2"/>
</dbReference>
<evidence type="ECO:0000313" key="7">
    <source>
        <dbReference type="Proteomes" id="UP000253772"/>
    </source>
</evidence>
<evidence type="ECO:0000259" key="5">
    <source>
        <dbReference type="PROSITE" id="PS51635"/>
    </source>
</evidence>
<dbReference type="PROSITE" id="PS51635">
    <property type="entry name" value="PNPLA"/>
    <property type="match status" value="1"/>
</dbReference>
<dbReference type="Proteomes" id="UP000253772">
    <property type="component" value="Chromosome c1"/>
</dbReference>
<dbReference type="GO" id="GO:0016787">
    <property type="term" value="F:hydrolase activity"/>
    <property type="evidence" value="ECO:0007669"/>
    <property type="project" value="UniProtKB-UniRule"/>
</dbReference>
<dbReference type="OrthoDB" id="9807112at2"/>
<feature type="active site" description="Proton acceptor" evidence="2">
    <location>
        <position position="303"/>
    </location>
</feature>
<evidence type="ECO:0000313" key="6">
    <source>
        <dbReference type="EMBL" id="QBP09935.1"/>
    </source>
</evidence>
<protein>
    <recommendedName>
        <fullName evidence="5">PNPLA domain-containing protein</fullName>
    </recommendedName>
</protein>
<reference evidence="6 7" key="1">
    <citation type="submission" date="2019-03" db="EMBL/GenBank/DDBJ databases">
        <title>Comparative insights into the high quality Complete genome sequence of highly metal resistant Cupriavidus metallidurans strain BS1 isolated from a gold-copper mine.</title>
        <authorList>
            <person name="Mazhar H.S."/>
            <person name="Rensing C."/>
        </authorList>
    </citation>
    <scope>NUCLEOTIDE SEQUENCE [LARGE SCALE GENOMIC DNA]</scope>
    <source>
        <strain evidence="6 7">BS1</strain>
    </source>
</reference>
<dbReference type="InterPro" id="IPR016035">
    <property type="entry name" value="Acyl_Trfase/lysoPLipase"/>
</dbReference>
<keyword evidence="2" id="KW-0378">Hydrolase</keyword>
<evidence type="ECO:0000256" key="4">
    <source>
        <dbReference type="SAM" id="Phobius"/>
    </source>
</evidence>
<feature type="short sequence motif" description="DGA/G" evidence="2">
    <location>
        <begin position="303"/>
        <end position="305"/>
    </location>
</feature>
<feature type="short sequence motif" description="GXGXXG" evidence="2">
    <location>
        <begin position="60"/>
        <end position="65"/>
    </location>
</feature>
<dbReference type="SUPFAM" id="SSF52151">
    <property type="entry name" value="FabD/lysophospholipase-like"/>
    <property type="match status" value="1"/>
</dbReference>
<feature type="transmembrane region" description="Helical" evidence="4">
    <location>
        <begin position="175"/>
        <end position="196"/>
    </location>
</feature>
<feature type="active site" description="Nucleophile" evidence="2">
    <location>
        <position position="89"/>
    </location>
</feature>
<keyword evidence="4" id="KW-0472">Membrane</keyword>
<feature type="region of interest" description="Disordered" evidence="3">
    <location>
        <begin position="1"/>
        <end position="47"/>
    </location>
</feature>
<keyword evidence="1 2" id="KW-0443">Lipid metabolism</keyword>
<gene>
    <name evidence="6" type="ORF">DDF84_009245</name>
</gene>
<proteinExistence type="predicted"/>